<organism evidence="2">
    <name type="scientific">Podoviridae sp. ctZih56</name>
    <dbReference type="NCBI Taxonomy" id="2827741"/>
    <lineage>
        <taxon>Viruses</taxon>
        <taxon>Duplodnaviria</taxon>
        <taxon>Heunggongvirae</taxon>
        <taxon>Uroviricota</taxon>
        <taxon>Caudoviricetes</taxon>
    </lineage>
</organism>
<dbReference type="EMBL" id="BK032586">
    <property type="protein sequence ID" value="DAF49716.1"/>
    <property type="molecule type" value="Genomic_DNA"/>
</dbReference>
<feature type="region of interest" description="Disordered" evidence="1">
    <location>
        <begin position="200"/>
        <end position="229"/>
    </location>
</feature>
<feature type="region of interest" description="Disordered" evidence="1">
    <location>
        <begin position="1"/>
        <end position="37"/>
    </location>
</feature>
<reference evidence="2" key="1">
    <citation type="journal article" date="2021" name="Proc. Natl. Acad. Sci. U.S.A.">
        <title>A Catalog of Tens of Thousands of Viruses from Human Metagenomes Reveals Hidden Associations with Chronic Diseases.</title>
        <authorList>
            <person name="Tisza M.J."/>
            <person name="Buck C.B."/>
        </authorList>
    </citation>
    <scope>NUCLEOTIDE SEQUENCE</scope>
    <source>
        <strain evidence="2">CtZih56</strain>
    </source>
</reference>
<sequence length="304" mass="33048">MTRGERGPEPAPILIGNVDEQRDDHHQEHRTQGDGKAEDPFVLVLQGPLVHDDLCAKPVDLWANEVGIPGKDPEIVIQGHVQHLAHGPGEIDGGGMGLAGKELGQRGGGDPGLVGDRLDRDAALIAPVAADIVECWFVRQFVYPPLTICKNGWAHPRKSRKRGREILLEINYPRERAGKTGALGVKRVQETRQAMAARRAEMKGCAPDEEATGGSQENTESQDSGEGEAVSCRIKKNTLRLSKSGSPRPAGTSCGLCFCSSRGSLRQESAPDLPIIYPTQRQKSTGREKNKALRGLIFYTRRAF</sequence>
<feature type="compositionally biased region" description="Basic and acidic residues" evidence="1">
    <location>
        <begin position="19"/>
        <end position="37"/>
    </location>
</feature>
<protein>
    <submittedName>
        <fullName evidence="2">Uncharacterized protein</fullName>
    </submittedName>
</protein>
<accession>A0A8S5SF52</accession>
<evidence type="ECO:0000313" key="2">
    <source>
        <dbReference type="EMBL" id="DAF49716.1"/>
    </source>
</evidence>
<evidence type="ECO:0000256" key="1">
    <source>
        <dbReference type="SAM" id="MobiDB-lite"/>
    </source>
</evidence>
<proteinExistence type="predicted"/>
<name>A0A8S5SF52_9CAUD</name>
<feature type="compositionally biased region" description="Polar residues" evidence="1">
    <location>
        <begin position="213"/>
        <end position="224"/>
    </location>
</feature>